<evidence type="ECO:0000313" key="1">
    <source>
        <dbReference type="EMBL" id="CAG8703674.1"/>
    </source>
</evidence>
<name>A0ACA9PDX2_9GLOM</name>
<reference evidence="1" key="1">
    <citation type="submission" date="2021-06" db="EMBL/GenBank/DDBJ databases">
        <authorList>
            <person name="Kallberg Y."/>
            <person name="Tangrot J."/>
            <person name="Rosling A."/>
        </authorList>
    </citation>
    <scope>NUCLEOTIDE SEQUENCE</scope>
    <source>
        <strain evidence="1">CL356</strain>
    </source>
</reference>
<sequence>MPLRSWDAIGFEDGGVASKYISSPSSDRGRLPAFTQNTGSKEAYLVDVGVLSSSSDPPRKWESFEIFSVSLDIYSAKKADEGRRVKFAEERPSFYPDHRIFVLKLNVKGSLMAQVKKIYTQMENKGIPYMTLASNPGDSVMCGTTNNPEVGMFCIADTHSAQVLGNPLSCPPMKLIQLWAALDLIYGRSLVVFADRHLL</sequence>
<comment type="caution">
    <text evidence="1">The sequence shown here is derived from an EMBL/GenBank/DDBJ whole genome shotgun (WGS) entry which is preliminary data.</text>
</comment>
<accession>A0ACA9PDX2</accession>
<protein>
    <submittedName>
        <fullName evidence="1">11324_t:CDS:1</fullName>
    </submittedName>
</protein>
<evidence type="ECO:0000313" key="2">
    <source>
        <dbReference type="Proteomes" id="UP000789525"/>
    </source>
</evidence>
<organism evidence="1 2">
    <name type="scientific">Acaulospora colombiana</name>
    <dbReference type="NCBI Taxonomy" id="27376"/>
    <lineage>
        <taxon>Eukaryota</taxon>
        <taxon>Fungi</taxon>
        <taxon>Fungi incertae sedis</taxon>
        <taxon>Mucoromycota</taxon>
        <taxon>Glomeromycotina</taxon>
        <taxon>Glomeromycetes</taxon>
        <taxon>Diversisporales</taxon>
        <taxon>Acaulosporaceae</taxon>
        <taxon>Acaulospora</taxon>
    </lineage>
</organism>
<feature type="non-terminal residue" evidence="1">
    <location>
        <position position="199"/>
    </location>
</feature>
<proteinExistence type="predicted"/>
<keyword evidence="2" id="KW-1185">Reference proteome</keyword>
<gene>
    <name evidence="1" type="ORF">ACOLOM_LOCUS10359</name>
</gene>
<dbReference type="EMBL" id="CAJVPT010033093">
    <property type="protein sequence ID" value="CAG8703674.1"/>
    <property type="molecule type" value="Genomic_DNA"/>
</dbReference>
<dbReference type="Proteomes" id="UP000789525">
    <property type="component" value="Unassembled WGS sequence"/>
</dbReference>